<keyword evidence="5 13" id="KW-0732">Signal</keyword>
<dbReference type="InterPro" id="IPR036942">
    <property type="entry name" value="Beta-barrel_TonB_sf"/>
</dbReference>
<gene>
    <name evidence="16" type="primary">btuB</name>
    <name evidence="16" type="ORF">ACFOJE_20065</name>
</gene>
<evidence type="ECO:0000256" key="2">
    <source>
        <dbReference type="ARBA" id="ARBA00022448"/>
    </source>
</evidence>
<evidence type="ECO:0000259" key="14">
    <source>
        <dbReference type="Pfam" id="PF00593"/>
    </source>
</evidence>
<evidence type="ECO:0000256" key="12">
    <source>
        <dbReference type="RuleBase" id="RU003357"/>
    </source>
</evidence>
<dbReference type="Pfam" id="PF07715">
    <property type="entry name" value="Plug"/>
    <property type="match status" value="1"/>
</dbReference>
<dbReference type="Gene3D" id="2.170.130.10">
    <property type="entry name" value="TonB-dependent receptor, plug domain"/>
    <property type="match status" value="1"/>
</dbReference>
<sequence>MRRKPRSGPAACTLLGFAFLHHPAQAAVEPLTLEGELVTASRTAQTASQSLAAATLIERDEIARSQAQTLPDLLRRVPGVSIASNGGMGKPSSLFMRGTESDHVLVLVDGVRVGSVSSGGAAWQDLPVELIERIEVVRGPRSSLYGSEAIGGVIQIFTRKGRGQGAKPFLSAGYGSHDTYEGSAGVSGGNGRGWYSLAASGLGTDGINAERVGTWGYEKDADGYRNLSGSLRAGYRFANGLELDGSLLRAWTRNAYDQVNGERTAGFSAHARGEQNVYGGRARFSPFEPWLVTLQLGRSEDNSDTYQDGAFYTRFDSRRDYASWQNDLRLAAGHTLTLGADYQHDQVDGTTDYARDSRRNYGAFAQYLGELGRHDWQLSLRHDDNQQFGGRDTGNAAYGFALSDELRATVSYGRAFKAPTFNELYYPYYGNPNLAAETSRSLEAGLSGQHGWGHWSVNAYRTLVDNLIAYDSALQAAGNVDKARIRGVELVLGSRLFGWDWNANYSWLDPENRGAGANRGNRLPRRARQLFNLDLDRTLGAFGVGATLHAEGKRYDDLANRNKLSGFATLDLRGEYRINPAWRLQTRLANLLDADYQTVRGYNQQGRALYLTLRYQAL</sequence>
<dbReference type="InterPro" id="IPR012910">
    <property type="entry name" value="Plug_dom"/>
</dbReference>
<comment type="similarity">
    <text evidence="11 12">Belongs to the TonB-dependent receptor family.</text>
</comment>
<dbReference type="SUPFAM" id="SSF56935">
    <property type="entry name" value="Porins"/>
    <property type="match status" value="1"/>
</dbReference>
<evidence type="ECO:0000256" key="7">
    <source>
        <dbReference type="ARBA" id="ARBA00023077"/>
    </source>
</evidence>
<dbReference type="PANTHER" id="PTHR30069:SF53">
    <property type="entry name" value="COLICIN I RECEPTOR-RELATED"/>
    <property type="match status" value="1"/>
</dbReference>
<evidence type="ECO:0000256" key="10">
    <source>
        <dbReference type="ARBA" id="ARBA00023237"/>
    </source>
</evidence>
<keyword evidence="16" id="KW-0675">Receptor</keyword>
<keyword evidence="7 12" id="KW-0798">TonB box</keyword>
<keyword evidence="17" id="KW-1185">Reference proteome</keyword>
<keyword evidence="2 11" id="KW-0813">Transport</keyword>
<accession>A0ABV7AYN0</accession>
<keyword evidence="10 11" id="KW-0998">Cell outer membrane</keyword>
<dbReference type="Gene3D" id="2.40.170.20">
    <property type="entry name" value="TonB-dependent receptor, beta-barrel domain"/>
    <property type="match status" value="1"/>
</dbReference>
<dbReference type="CDD" id="cd01347">
    <property type="entry name" value="ligand_gated_channel"/>
    <property type="match status" value="1"/>
</dbReference>
<dbReference type="PROSITE" id="PS52016">
    <property type="entry name" value="TONB_DEPENDENT_REC_3"/>
    <property type="match status" value="1"/>
</dbReference>
<keyword evidence="6" id="KW-0406">Ion transport</keyword>
<evidence type="ECO:0000256" key="5">
    <source>
        <dbReference type="ARBA" id="ARBA00022729"/>
    </source>
</evidence>
<evidence type="ECO:0000256" key="4">
    <source>
        <dbReference type="ARBA" id="ARBA00022692"/>
    </source>
</evidence>
<dbReference type="InterPro" id="IPR037066">
    <property type="entry name" value="Plug_dom_sf"/>
</dbReference>
<proteinExistence type="inferred from homology"/>
<feature type="chain" id="PRO_5046516147" evidence="13">
    <location>
        <begin position="27"/>
        <end position="618"/>
    </location>
</feature>
<dbReference type="InterPro" id="IPR010101">
    <property type="entry name" value="B12_transptr_BtuB"/>
</dbReference>
<comment type="caution">
    <text evidence="16">The sequence shown here is derived from an EMBL/GenBank/DDBJ whole genome shotgun (WGS) entry which is preliminary data.</text>
</comment>
<evidence type="ECO:0000256" key="11">
    <source>
        <dbReference type="PROSITE-ProRule" id="PRU01360"/>
    </source>
</evidence>
<dbReference type="RefSeq" id="WP_377816734.1">
    <property type="nucleotide sequence ID" value="NZ_JBHRSJ010000035.1"/>
</dbReference>
<evidence type="ECO:0000256" key="6">
    <source>
        <dbReference type="ARBA" id="ARBA00023065"/>
    </source>
</evidence>
<protein>
    <submittedName>
        <fullName evidence="16">TonB-dependent vitamin B12 receptor</fullName>
    </submittedName>
</protein>
<evidence type="ECO:0000256" key="13">
    <source>
        <dbReference type="SAM" id="SignalP"/>
    </source>
</evidence>
<feature type="domain" description="TonB-dependent receptor plug" evidence="15">
    <location>
        <begin position="49"/>
        <end position="153"/>
    </location>
</feature>
<name>A0ABV7AYN0_9GAMM</name>
<feature type="signal peptide" evidence="13">
    <location>
        <begin position="1"/>
        <end position="26"/>
    </location>
</feature>
<keyword evidence="9 11" id="KW-0472">Membrane</keyword>
<dbReference type="Proteomes" id="UP001595457">
    <property type="component" value="Unassembled WGS sequence"/>
</dbReference>
<evidence type="ECO:0000256" key="9">
    <source>
        <dbReference type="ARBA" id="ARBA00023136"/>
    </source>
</evidence>
<evidence type="ECO:0000256" key="3">
    <source>
        <dbReference type="ARBA" id="ARBA00022452"/>
    </source>
</evidence>
<keyword evidence="8" id="KW-0626">Porin</keyword>
<organism evidence="16 17">
    <name type="scientific">Azotobacter bryophylli</name>
    <dbReference type="NCBI Taxonomy" id="1986537"/>
    <lineage>
        <taxon>Bacteria</taxon>
        <taxon>Pseudomonadati</taxon>
        <taxon>Pseudomonadota</taxon>
        <taxon>Gammaproteobacteria</taxon>
        <taxon>Pseudomonadales</taxon>
        <taxon>Pseudomonadaceae</taxon>
        <taxon>Azotobacter</taxon>
    </lineage>
</organism>
<feature type="domain" description="TonB-dependent receptor-like beta-barrel" evidence="14">
    <location>
        <begin position="193"/>
        <end position="591"/>
    </location>
</feature>
<dbReference type="EMBL" id="JBHRSJ010000035">
    <property type="protein sequence ID" value="MFC2974495.1"/>
    <property type="molecule type" value="Genomic_DNA"/>
</dbReference>
<evidence type="ECO:0000256" key="8">
    <source>
        <dbReference type="ARBA" id="ARBA00023114"/>
    </source>
</evidence>
<dbReference type="Pfam" id="PF00593">
    <property type="entry name" value="TonB_dep_Rec_b-barrel"/>
    <property type="match status" value="1"/>
</dbReference>
<evidence type="ECO:0000256" key="1">
    <source>
        <dbReference type="ARBA" id="ARBA00004571"/>
    </source>
</evidence>
<evidence type="ECO:0000313" key="16">
    <source>
        <dbReference type="EMBL" id="MFC2974495.1"/>
    </source>
</evidence>
<dbReference type="InterPro" id="IPR000531">
    <property type="entry name" value="Beta-barrel_TonB"/>
</dbReference>
<evidence type="ECO:0000313" key="17">
    <source>
        <dbReference type="Proteomes" id="UP001595457"/>
    </source>
</evidence>
<dbReference type="PANTHER" id="PTHR30069">
    <property type="entry name" value="TONB-DEPENDENT OUTER MEMBRANE RECEPTOR"/>
    <property type="match status" value="1"/>
</dbReference>
<comment type="subcellular location">
    <subcellularLocation>
        <location evidence="1 11">Cell outer membrane</location>
        <topology evidence="1 11">Multi-pass membrane protein</topology>
    </subcellularLocation>
</comment>
<dbReference type="NCBIfam" id="TIGR01779">
    <property type="entry name" value="TonB-B12"/>
    <property type="match status" value="1"/>
</dbReference>
<keyword evidence="4 11" id="KW-0812">Transmembrane</keyword>
<keyword evidence="3 11" id="KW-1134">Transmembrane beta strand</keyword>
<evidence type="ECO:0000259" key="15">
    <source>
        <dbReference type="Pfam" id="PF07715"/>
    </source>
</evidence>
<dbReference type="InterPro" id="IPR039426">
    <property type="entry name" value="TonB-dep_rcpt-like"/>
</dbReference>
<reference evidence="17" key="1">
    <citation type="journal article" date="2019" name="Int. J. Syst. Evol. Microbiol.">
        <title>The Global Catalogue of Microorganisms (GCM) 10K type strain sequencing project: providing services to taxonomists for standard genome sequencing and annotation.</title>
        <authorList>
            <consortium name="The Broad Institute Genomics Platform"/>
            <consortium name="The Broad Institute Genome Sequencing Center for Infectious Disease"/>
            <person name="Wu L."/>
            <person name="Ma J."/>
        </authorList>
    </citation>
    <scope>NUCLEOTIDE SEQUENCE [LARGE SCALE GENOMIC DNA]</scope>
    <source>
        <strain evidence="17">KCTC 62195</strain>
    </source>
</reference>